<dbReference type="RefSeq" id="WP_105629160.1">
    <property type="nucleotide sequence ID" value="NZ_JTLV02000004.1"/>
</dbReference>
<sequence length="90" mass="10385">MKIYFLLQITKLYNNDNDKIKEIELQAYYTNDVKLKIGFSKVLIAKLIGRPNTKINFGNDKDITIDVSNPNVLGIRNKSDNPVKITFKPR</sequence>
<evidence type="ECO:0000313" key="2">
    <source>
        <dbReference type="Proteomes" id="UP000031565"/>
    </source>
</evidence>
<dbReference type="EMBL" id="JTLV02000004">
    <property type="protein sequence ID" value="PQM30169.1"/>
    <property type="molecule type" value="Genomic_DNA"/>
</dbReference>
<proteinExistence type="predicted"/>
<name>A0A2P6F9P2_9MOLU</name>
<reference evidence="1 2" key="1">
    <citation type="journal article" date="2015" name="MBio">
        <title>Genome sequence of the Drosophila melanogaster male-killing Spiroplasma strain MSRO endosymbiont.</title>
        <authorList>
            <person name="Paredes J.C."/>
            <person name="Herren J.K."/>
            <person name="Schupfer F."/>
            <person name="Marin R."/>
            <person name="Claverol S."/>
            <person name="Kuo C.H."/>
            <person name="Lemaitre B."/>
            <person name="Beven L."/>
        </authorList>
    </citation>
    <scope>NUCLEOTIDE SEQUENCE [LARGE SCALE GENOMIC DNA]</scope>
    <source>
        <strain evidence="1 2">MSRO</strain>
    </source>
</reference>
<comment type="caution">
    <text evidence="1">The sequence shown here is derived from an EMBL/GenBank/DDBJ whole genome shotgun (WGS) entry which is preliminary data.</text>
</comment>
<organism evidence="1 2">
    <name type="scientific">Spiroplasma poulsonii</name>
    <dbReference type="NCBI Taxonomy" id="2138"/>
    <lineage>
        <taxon>Bacteria</taxon>
        <taxon>Bacillati</taxon>
        <taxon>Mycoplasmatota</taxon>
        <taxon>Mollicutes</taxon>
        <taxon>Entomoplasmatales</taxon>
        <taxon>Spiroplasmataceae</taxon>
        <taxon>Spiroplasma</taxon>
    </lineage>
</organism>
<protein>
    <submittedName>
        <fullName evidence="1">Uncharacterized protein</fullName>
    </submittedName>
</protein>
<evidence type="ECO:0000313" key="1">
    <source>
        <dbReference type="EMBL" id="PQM30169.1"/>
    </source>
</evidence>
<accession>A0A2P6F9P2</accession>
<keyword evidence="2" id="KW-1185">Reference proteome</keyword>
<dbReference type="Proteomes" id="UP000031565">
    <property type="component" value="Unassembled WGS sequence"/>
</dbReference>
<dbReference type="AlphaFoldDB" id="A0A2P6F9P2"/>
<gene>
    <name evidence="1" type="ORF">SMSRO_SF026410</name>
</gene>